<feature type="region of interest" description="Disordered" evidence="1">
    <location>
        <begin position="1"/>
        <end position="24"/>
    </location>
</feature>
<reference evidence="2 3" key="1">
    <citation type="journal article" date="2012" name="PLoS Pathog.">
        <title>Diverse lifestyles and strategies of plant pathogenesis encoded in the genomes of eighteen Dothideomycetes fungi.</title>
        <authorList>
            <person name="Ohm R.A."/>
            <person name="Feau N."/>
            <person name="Henrissat B."/>
            <person name="Schoch C.L."/>
            <person name="Horwitz B.A."/>
            <person name="Barry K.W."/>
            <person name="Condon B.J."/>
            <person name="Copeland A.C."/>
            <person name="Dhillon B."/>
            <person name="Glaser F."/>
            <person name="Hesse C.N."/>
            <person name="Kosti I."/>
            <person name="LaButti K."/>
            <person name="Lindquist E.A."/>
            <person name="Lucas S."/>
            <person name="Salamov A.A."/>
            <person name="Bradshaw R.E."/>
            <person name="Ciuffetti L."/>
            <person name="Hamelin R.C."/>
            <person name="Kema G.H.J."/>
            <person name="Lawrence C."/>
            <person name="Scott J.A."/>
            <person name="Spatafora J.W."/>
            <person name="Turgeon B.G."/>
            <person name="de Wit P.J.G.M."/>
            <person name="Zhong S."/>
            <person name="Goodwin S.B."/>
            <person name="Grigoriev I.V."/>
        </authorList>
    </citation>
    <scope>NUCLEOTIDE SEQUENCE [LARGE SCALE GENOMIC DNA]</scope>
    <source>
        <strain evidence="3">28A</strain>
    </source>
</reference>
<feature type="compositionally biased region" description="Low complexity" evidence="1">
    <location>
        <begin position="1"/>
        <end position="18"/>
    </location>
</feature>
<evidence type="ECO:0000256" key="1">
    <source>
        <dbReference type="SAM" id="MobiDB-lite"/>
    </source>
</evidence>
<dbReference type="EMBL" id="KB908703">
    <property type="protein sequence ID" value="EOA84858.1"/>
    <property type="molecule type" value="Genomic_DNA"/>
</dbReference>
<accession>R0JV06</accession>
<feature type="compositionally biased region" description="Basic and acidic residues" evidence="1">
    <location>
        <begin position="47"/>
        <end position="68"/>
    </location>
</feature>
<dbReference type="Proteomes" id="UP000016935">
    <property type="component" value="Unassembled WGS sequence"/>
</dbReference>
<evidence type="ECO:0000313" key="2">
    <source>
        <dbReference type="EMBL" id="EOA84858.1"/>
    </source>
</evidence>
<protein>
    <submittedName>
        <fullName evidence="2">Uncharacterized protein</fullName>
    </submittedName>
</protein>
<dbReference type="eggNOG" id="ENOG502TFXR">
    <property type="taxonomic scope" value="Eukaryota"/>
</dbReference>
<dbReference type="AlphaFoldDB" id="R0JV06"/>
<dbReference type="RefSeq" id="XP_008027387.1">
    <property type="nucleotide sequence ID" value="XM_008029196.1"/>
</dbReference>
<keyword evidence="3" id="KW-1185">Reference proteome</keyword>
<sequence>MSLSNSSSSSSSSASAHSAIDENCEMHAPRTELLVRDFGWPSLSPRYHGDHSPESNPDWDHDPLQGEEAKQKAVQKMERSYAMYLANMDVKRPMRKKKTWARFLPWGR</sequence>
<organism evidence="2 3">
    <name type="scientific">Exserohilum turcicum (strain 28A)</name>
    <name type="common">Northern leaf blight fungus</name>
    <name type="synonym">Setosphaeria turcica</name>
    <dbReference type="NCBI Taxonomy" id="671987"/>
    <lineage>
        <taxon>Eukaryota</taxon>
        <taxon>Fungi</taxon>
        <taxon>Dikarya</taxon>
        <taxon>Ascomycota</taxon>
        <taxon>Pezizomycotina</taxon>
        <taxon>Dothideomycetes</taxon>
        <taxon>Pleosporomycetidae</taxon>
        <taxon>Pleosporales</taxon>
        <taxon>Pleosporineae</taxon>
        <taxon>Pleosporaceae</taxon>
        <taxon>Exserohilum</taxon>
    </lineage>
</organism>
<evidence type="ECO:0000313" key="3">
    <source>
        <dbReference type="Proteomes" id="UP000016935"/>
    </source>
</evidence>
<dbReference type="OrthoDB" id="3701248at2759"/>
<reference evidence="2 3" key="2">
    <citation type="journal article" date="2013" name="PLoS Genet.">
        <title>Comparative genome structure, secondary metabolite, and effector coding capacity across Cochliobolus pathogens.</title>
        <authorList>
            <person name="Condon B.J."/>
            <person name="Leng Y."/>
            <person name="Wu D."/>
            <person name="Bushley K.E."/>
            <person name="Ohm R.A."/>
            <person name="Otillar R."/>
            <person name="Martin J."/>
            <person name="Schackwitz W."/>
            <person name="Grimwood J."/>
            <person name="MohdZainudin N."/>
            <person name="Xue C."/>
            <person name="Wang R."/>
            <person name="Manning V.A."/>
            <person name="Dhillon B."/>
            <person name="Tu Z.J."/>
            <person name="Steffenson B.J."/>
            <person name="Salamov A."/>
            <person name="Sun H."/>
            <person name="Lowry S."/>
            <person name="LaButti K."/>
            <person name="Han J."/>
            <person name="Copeland A."/>
            <person name="Lindquist E."/>
            <person name="Barry K."/>
            <person name="Schmutz J."/>
            <person name="Baker S.E."/>
            <person name="Ciuffetti L.M."/>
            <person name="Grigoriev I.V."/>
            <person name="Zhong S."/>
            <person name="Turgeon B.G."/>
        </authorList>
    </citation>
    <scope>NUCLEOTIDE SEQUENCE [LARGE SCALE GENOMIC DNA]</scope>
    <source>
        <strain evidence="3">28A</strain>
    </source>
</reference>
<feature type="region of interest" description="Disordered" evidence="1">
    <location>
        <begin position="45"/>
        <end position="68"/>
    </location>
</feature>
<proteinExistence type="predicted"/>
<dbReference type="GeneID" id="19405894"/>
<name>R0JV06_EXST2</name>
<dbReference type="HOGENOM" id="CLU_2222778_0_0_1"/>
<gene>
    <name evidence="2" type="ORF">SETTUDRAFT_91342</name>
</gene>